<proteinExistence type="predicted"/>
<protein>
    <submittedName>
        <fullName evidence="1">Uncharacterized protein</fullName>
    </submittedName>
</protein>
<accession>A0ACC3SAV7</accession>
<evidence type="ECO:0000313" key="2">
    <source>
        <dbReference type="Proteomes" id="UP001320706"/>
    </source>
</evidence>
<reference evidence="1" key="1">
    <citation type="submission" date="2024-02" db="EMBL/GenBank/DDBJ databases">
        <title>Metagenome Assembled Genome of Zalaria obscura JY119.</title>
        <authorList>
            <person name="Vighnesh L."/>
            <person name="Jagadeeshwari U."/>
            <person name="Venkata Ramana C."/>
            <person name="Sasikala C."/>
        </authorList>
    </citation>
    <scope>NUCLEOTIDE SEQUENCE</scope>
    <source>
        <strain evidence="1">JY119</strain>
    </source>
</reference>
<name>A0ACC3SAV7_9PEZI</name>
<dbReference type="EMBL" id="JAMKPW020000022">
    <property type="protein sequence ID" value="KAK8206512.1"/>
    <property type="molecule type" value="Genomic_DNA"/>
</dbReference>
<organism evidence="1 2">
    <name type="scientific">Zalaria obscura</name>
    <dbReference type="NCBI Taxonomy" id="2024903"/>
    <lineage>
        <taxon>Eukaryota</taxon>
        <taxon>Fungi</taxon>
        <taxon>Dikarya</taxon>
        <taxon>Ascomycota</taxon>
        <taxon>Pezizomycotina</taxon>
        <taxon>Dothideomycetes</taxon>
        <taxon>Dothideomycetidae</taxon>
        <taxon>Dothideales</taxon>
        <taxon>Zalariaceae</taxon>
        <taxon>Zalaria</taxon>
    </lineage>
</organism>
<comment type="caution">
    <text evidence="1">The sequence shown here is derived from an EMBL/GenBank/DDBJ whole genome shotgun (WGS) entry which is preliminary data.</text>
</comment>
<gene>
    <name evidence="1" type="ORF">M8818_004345</name>
</gene>
<sequence>MVYRFALVCPEQWLINTAFGACLPDLFLSCRQIMAEAVPIWSTENKFQIAVPIHNEDVDEDPGYKLLTSIRNGVRRFLCSYLQSARFTNTSLLIYQESFDPFEGTVHIRLSSTGSEQDIWVRAKLNRGDSKALEVMLLRFLTPIATKPGFTGISSEDMLQIVSKVRSHVGDDRGLGSEKAEFEGLKAGGVWASL</sequence>
<keyword evidence="2" id="KW-1185">Reference proteome</keyword>
<dbReference type="Proteomes" id="UP001320706">
    <property type="component" value="Unassembled WGS sequence"/>
</dbReference>
<evidence type="ECO:0000313" key="1">
    <source>
        <dbReference type="EMBL" id="KAK8206512.1"/>
    </source>
</evidence>